<dbReference type="CDD" id="cd06261">
    <property type="entry name" value="TM_PBP2"/>
    <property type="match status" value="1"/>
</dbReference>
<keyword evidence="8 9" id="KW-0472">Membrane</keyword>
<dbReference type="PROSITE" id="PS50928">
    <property type="entry name" value="ABC_TM1"/>
    <property type="match status" value="1"/>
</dbReference>
<keyword evidence="5 10" id="KW-0592">Phosphate transport</keyword>
<evidence type="ECO:0000256" key="5">
    <source>
        <dbReference type="ARBA" id="ARBA00022592"/>
    </source>
</evidence>
<dbReference type="EMBL" id="CP003642">
    <property type="protein sequence ID" value="AFZ22578.1"/>
    <property type="molecule type" value="Genomic_DNA"/>
</dbReference>
<evidence type="ECO:0000313" key="12">
    <source>
        <dbReference type="EMBL" id="AFZ22578.1"/>
    </source>
</evidence>
<evidence type="ECO:0000256" key="10">
    <source>
        <dbReference type="RuleBase" id="RU363054"/>
    </source>
</evidence>
<dbReference type="InterPro" id="IPR011864">
    <property type="entry name" value="Phosphate_PstC"/>
</dbReference>
<gene>
    <name evidence="12" type="ORF">Cylst_0203</name>
</gene>
<dbReference type="PANTHER" id="PTHR30425:SF1">
    <property type="entry name" value="PHOSPHATE TRANSPORT SYSTEM PERMEASE PROTEIN PSTC"/>
    <property type="match status" value="1"/>
</dbReference>
<feature type="transmembrane region" description="Helical" evidence="9">
    <location>
        <begin position="110"/>
        <end position="131"/>
    </location>
</feature>
<feature type="domain" description="ABC transmembrane type-1" evidence="11">
    <location>
        <begin position="106"/>
        <end position="330"/>
    </location>
</feature>
<dbReference type="KEGG" id="csg:Cylst_0203"/>
<keyword evidence="3 9" id="KW-0813">Transport</keyword>
<dbReference type="PANTHER" id="PTHR30425">
    <property type="entry name" value="PHOSPHATE TRANSPORT SYSTEM PERMEASE PROTEIN PST"/>
    <property type="match status" value="1"/>
</dbReference>
<dbReference type="NCBIfam" id="TIGR02138">
    <property type="entry name" value="phosphate_pstC"/>
    <property type="match status" value="1"/>
</dbReference>
<dbReference type="InterPro" id="IPR035906">
    <property type="entry name" value="MetI-like_sf"/>
</dbReference>
<sequence length="340" mass="36194">MRRNFPKSGSPLTYLQLKLLQSVVMTTNSQNLPSAIKQRSPLDKSLDSGFITLTRIFALAIAATLLWITLQVAIGASPAIQKFGTDFLVKTSWNPVNDEYGVLPQVYGTLMSSFLGLLLAVPIGVGTAVLLSENFLPSKARIVLVFLVELLAAIPSVVYGVWGIFVLVPILTNLGKWLHSSFGWLPIFSTPPTGPSMLSAGVILAIMTLPIITAISRDALISVPPSLRQAAIGLGATRWETIFQVIIPAAFSGIVSAVMLALGRAMGETMAVTMLIGNSNNISASLLAPANTISSLLASQFSEAGGLQVAALMYAALVLFFLTLAVNILAEFIVLRVKRL</sequence>
<evidence type="ECO:0000256" key="3">
    <source>
        <dbReference type="ARBA" id="ARBA00022448"/>
    </source>
</evidence>
<keyword evidence="6 9" id="KW-0812">Transmembrane</keyword>
<comment type="subcellular location">
    <subcellularLocation>
        <location evidence="1 9">Cell membrane</location>
        <topology evidence="1 9">Multi-pass membrane protein</topology>
    </subcellularLocation>
</comment>
<dbReference type="GO" id="GO:0006817">
    <property type="term" value="P:phosphate ion transport"/>
    <property type="evidence" value="ECO:0007669"/>
    <property type="project" value="UniProtKB-KW"/>
</dbReference>
<dbReference type="SUPFAM" id="SSF161098">
    <property type="entry name" value="MetI-like"/>
    <property type="match status" value="1"/>
</dbReference>
<evidence type="ECO:0000256" key="8">
    <source>
        <dbReference type="ARBA" id="ARBA00023136"/>
    </source>
</evidence>
<dbReference type="InterPro" id="IPR000515">
    <property type="entry name" value="MetI-like"/>
</dbReference>
<evidence type="ECO:0000259" key="11">
    <source>
        <dbReference type="PROSITE" id="PS50928"/>
    </source>
</evidence>
<organism evidence="12 13">
    <name type="scientific">Cylindrospermum stagnale PCC 7417</name>
    <dbReference type="NCBI Taxonomy" id="56107"/>
    <lineage>
        <taxon>Bacteria</taxon>
        <taxon>Bacillati</taxon>
        <taxon>Cyanobacteriota</taxon>
        <taxon>Cyanophyceae</taxon>
        <taxon>Nostocales</taxon>
        <taxon>Nostocaceae</taxon>
        <taxon>Cylindrospermum</taxon>
    </lineage>
</organism>
<proteinExistence type="inferred from homology"/>
<evidence type="ECO:0000313" key="13">
    <source>
        <dbReference type="Proteomes" id="UP000010475"/>
    </source>
</evidence>
<dbReference type="Pfam" id="PF00528">
    <property type="entry name" value="BPD_transp_1"/>
    <property type="match status" value="1"/>
</dbReference>
<dbReference type="STRING" id="56107.Cylst_0203"/>
<dbReference type="Proteomes" id="UP000010475">
    <property type="component" value="Chromosome"/>
</dbReference>
<feature type="transmembrane region" description="Helical" evidence="9">
    <location>
        <begin position="198"/>
        <end position="220"/>
    </location>
</feature>
<dbReference type="AlphaFoldDB" id="K9WQZ3"/>
<evidence type="ECO:0000256" key="1">
    <source>
        <dbReference type="ARBA" id="ARBA00004651"/>
    </source>
</evidence>
<evidence type="ECO:0000256" key="7">
    <source>
        <dbReference type="ARBA" id="ARBA00022989"/>
    </source>
</evidence>
<evidence type="ECO:0000256" key="6">
    <source>
        <dbReference type="ARBA" id="ARBA00022692"/>
    </source>
</evidence>
<dbReference type="PATRIC" id="fig|56107.3.peg.232"/>
<comment type="similarity">
    <text evidence="2 10">Belongs to the binding-protein-dependent transport system permease family. CysTW subfamily.</text>
</comment>
<evidence type="ECO:0000256" key="4">
    <source>
        <dbReference type="ARBA" id="ARBA00022475"/>
    </source>
</evidence>
<reference evidence="12 13" key="1">
    <citation type="submission" date="2012-06" db="EMBL/GenBank/DDBJ databases">
        <title>Finished chromosome of genome of Cylindrospermum stagnale PCC 7417.</title>
        <authorList>
            <consortium name="US DOE Joint Genome Institute"/>
            <person name="Gugger M."/>
            <person name="Coursin T."/>
            <person name="Rippka R."/>
            <person name="Tandeau De Marsac N."/>
            <person name="Huntemann M."/>
            <person name="Wei C.-L."/>
            <person name="Han J."/>
            <person name="Detter J.C."/>
            <person name="Han C."/>
            <person name="Tapia R."/>
            <person name="Chen A."/>
            <person name="Kyrpides N."/>
            <person name="Mavromatis K."/>
            <person name="Markowitz V."/>
            <person name="Szeto E."/>
            <person name="Ivanova N."/>
            <person name="Pagani I."/>
            <person name="Pati A."/>
            <person name="Goodwin L."/>
            <person name="Nordberg H.P."/>
            <person name="Cantor M.N."/>
            <person name="Hua S.X."/>
            <person name="Woyke T."/>
            <person name="Kerfeld C.A."/>
        </authorList>
    </citation>
    <scope>NUCLEOTIDE SEQUENCE [LARGE SCALE GENOMIC DNA]</scope>
    <source>
        <strain evidence="12 13">PCC 7417</strain>
    </source>
</reference>
<dbReference type="eggNOG" id="COG0573">
    <property type="taxonomic scope" value="Bacteria"/>
</dbReference>
<dbReference type="Gene3D" id="1.10.3720.10">
    <property type="entry name" value="MetI-like"/>
    <property type="match status" value="1"/>
</dbReference>
<feature type="transmembrane region" description="Helical" evidence="9">
    <location>
        <begin position="56"/>
        <end position="80"/>
    </location>
</feature>
<evidence type="ECO:0000256" key="2">
    <source>
        <dbReference type="ARBA" id="ARBA00007069"/>
    </source>
</evidence>
<keyword evidence="7 9" id="KW-1133">Transmembrane helix</keyword>
<dbReference type="HOGENOM" id="CLU_033621_1_3_3"/>
<protein>
    <recommendedName>
        <fullName evidence="10">Phosphate transport system permease protein</fullName>
    </recommendedName>
</protein>
<accession>K9WQZ3</accession>
<keyword evidence="13" id="KW-1185">Reference proteome</keyword>
<feature type="transmembrane region" description="Helical" evidence="9">
    <location>
        <begin position="311"/>
        <end position="335"/>
    </location>
</feature>
<evidence type="ECO:0000256" key="9">
    <source>
        <dbReference type="RuleBase" id="RU363032"/>
    </source>
</evidence>
<dbReference type="GO" id="GO:0005886">
    <property type="term" value="C:plasma membrane"/>
    <property type="evidence" value="ECO:0007669"/>
    <property type="project" value="UniProtKB-SubCell"/>
</dbReference>
<feature type="transmembrane region" description="Helical" evidence="9">
    <location>
        <begin position="241"/>
        <end position="262"/>
    </location>
</feature>
<keyword evidence="4 10" id="KW-1003">Cell membrane</keyword>
<comment type="function">
    <text evidence="10">Part of the binding-protein-dependent transport system for phosphate; probably responsible for the translocation of the substrate across the membrane.</text>
</comment>
<feature type="transmembrane region" description="Helical" evidence="9">
    <location>
        <begin position="143"/>
        <end position="171"/>
    </location>
</feature>
<dbReference type="InterPro" id="IPR051124">
    <property type="entry name" value="Phosphate_Transport_Permease"/>
</dbReference>
<name>K9WQZ3_9NOST</name>
<dbReference type="GO" id="GO:0005315">
    <property type="term" value="F:phosphate transmembrane transporter activity"/>
    <property type="evidence" value="ECO:0007669"/>
    <property type="project" value="InterPro"/>
</dbReference>